<name>A0A8J3XZP4_9ACTN</name>
<dbReference type="PANTHER" id="PTHR43221">
    <property type="entry name" value="PROTEASE HTPX"/>
    <property type="match status" value="1"/>
</dbReference>
<evidence type="ECO:0000256" key="5">
    <source>
        <dbReference type="ARBA" id="ARBA00022801"/>
    </source>
</evidence>
<keyword evidence="8 10" id="KW-0482">Metalloprotease</keyword>
<dbReference type="GO" id="GO:0004222">
    <property type="term" value="F:metalloendopeptidase activity"/>
    <property type="evidence" value="ECO:0007669"/>
    <property type="project" value="InterPro"/>
</dbReference>
<evidence type="ECO:0000256" key="1">
    <source>
        <dbReference type="ARBA" id="ARBA00022475"/>
    </source>
</evidence>
<keyword evidence="1" id="KW-1003">Cell membrane</keyword>
<dbReference type="GO" id="GO:0006508">
    <property type="term" value="P:proteolysis"/>
    <property type="evidence" value="ECO:0007669"/>
    <property type="project" value="UniProtKB-KW"/>
</dbReference>
<dbReference type="CDD" id="cd07328">
    <property type="entry name" value="M48_Ste24p_like"/>
    <property type="match status" value="1"/>
</dbReference>
<keyword evidence="2 10" id="KW-0645">Protease</keyword>
<evidence type="ECO:0000256" key="2">
    <source>
        <dbReference type="ARBA" id="ARBA00022670"/>
    </source>
</evidence>
<keyword evidence="4" id="KW-0479">Metal-binding</keyword>
<dbReference type="Pfam" id="PF01435">
    <property type="entry name" value="Peptidase_M48"/>
    <property type="match status" value="1"/>
</dbReference>
<evidence type="ECO:0000256" key="8">
    <source>
        <dbReference type="ARBA" id="ARBA00023049"/>
    </source>
</evidence>
<dbReference type="GO" id="GO:0046872">
    <property type="term" value="F:metal ion binding"/>
    <property type="evidence" value="ECO:0007669"/>
    <property type="project" value="UniProtKB-KW"/>
</dbReference>
<keyword evidence="6 10" id="KW-0862">Zinc</keyword>
<comment type="similarity">
    <text evidence="10">Belongs to the peptidase M48 family.</text>
</comment>
<gene>
    <name evidence="13" type="ORF">Pth03_64940</name>
</gene>
<evidence type="ECO:0000256" key="4">
    <source>
        <dbReference type="ARBA" id="ARBA00022723"/>
    </source>
</evidence>
<dbReference type="InterPro" id="IPR001915">
    <property type="entry name" value="Peptidase_M48"/>
</dbReference>
<keyword evidence="14" id="KW-1185">Reference proteome</keyword>
<comment type="cofactor">
    <cofactor evidence="10">
        <name>Zn(2+)</name>
        <dbReference type="ChEBI" id="CHEBI:29105"/>
    </cofactor>
    <text evidence="10">Binds 1 zinc ion per subunit.</text>
</comment>
<sequence length="440" mass="48680">MIIAMTSPPTAPAGNLCPSCSSPVQEDPRFTSWCPACNWNVDLEPAEERHGRSARRHEARRTSDRAVVERLYAEVSDSTDARPRHDKEHLAAITIAGAVHLATLLLAAGSVWLLVAENPWVKFLGLVGLAVTFVVRPRFGRFKRDKWSLSRDEAPRLYDLADRVATEIGAPPIDLIRVTPEFNASYGRTSLSRRSILTIGLPLWELLEPQERVSILGHEFGHARNGDTRRGIWLHSAENALVRLLHITYPGRTSFHSDLTSVIADWVVSVMLFVPYKVTGLVLSLLRRFTLRAGQRAEYLADDLAARVGSSAASRSALATLVLGPSVELALQRMALAPQKGGPVRAGSRDAERQDLWEKLREFVASIPETERLRRFRASALHMTAVDESHPPTHLRVRLAAERPPVDGAIILAEPEITALETEMAPIRARVARAVLTSSF</sequence>
<dbReference type="Gene3D" id="3.30.2010.10">
    <property type="entry name" value="Metalloproteases ('zincins'), catalytic domain"/>
    <property type="match status" value="1"/>
</dbReference>
<accession>A0A8J3XZP4</accession>
<dbReference type="PANTHER" id="PTHR43221:SF2">
    <property type="entry name" value="PROTEASE HTPX HOMOLOG"/>
    <property type="match status" value="1"/>
</dbReference>
<dbReference type="Proteomes" id="UP000605992">
    <property type="component" value="Unassembled WGS sequence"/>
</dbReference>
<feature type="domain" description="Peptidase M48" evidence="12">
    <location>
        <begin position="156"/>
        <end position="399"/>
    </location>
</feature>
<feature type="transmembrane region" description="Helical" evidence="11">
    <location>
        <begin position="90"/>
        <end position="114"/>
    </location>
</feature>
<evidence type="ECO:0000256" key="10">
    <source>
        <dbReference type="RuleBase" id="RU003983"/>
    </source>
</evidence>
<keyword evidence="7 11" id="KW-1133">Transmembrane helix</keyword>
<evidence type="ECO:0000256" key="6">
    <source>
        <dbReference type="ARBA" id="ARBA00022833"/>
    </source>
</evidence>
<keyword evidence="9 11" id="KW-0472">Membrane</keyword>
<evidence type="ECO:0000256" key="7">
    <source>
        <dbReference type="ARBA" id="ARBA00022989"/>
    </source>
</evidence>
<protein>
    <recommendedName>
        <fullName evidence="12">Peptidase M48 domain-containing protein</fullName>
    </recommendedName>
</protein>
<dbReference type="AlphaFoldDB" id="A0A8J3XZP4"/>
<evidence type="ECO:0000313" key="13">
    <source>
        <dbReference type="EMBL" id="GII58105.1"/>
    </source>
</evidence>
<keyword evidence="5 10" id="KW-0378">Hydrolase</keyword>
<evidence type="ECO:0000256" key="9">
    <source>
        <dbReference type="ARBA" id="ARBA00023136"/>
    </source>
</evidence>
<feature type="transmembrane region" description="Helical" evidence="11">
    <location>
        <begin position="120"/>
        <end position="139"/>
    </location>
</feature>
<evidence type="ECO:0000256" key="11">
    <source>
        <dbReference type="SAM" id="Phobius"/>
    </source>
</evidence>
<organism evidence="13 14">
    <name type="scientific">Planotetraspora thailandica</name>
    <dbReference type="NCBI Taxonomy" id="487172"/>
    <lineage>
        <taxon>Bacteria</taxon>
        <taxon>Bacillati</taxon>
        <taxon>Actinomycetota</taxon>
        <taxon>Actinomycetes</taxon>
        <taxon>Streptosporangiales</taxon>
        <taxon>Streptosporangiaceae</taxon>
        <taxon>Planotetraspora</taxon>
    </lineage>
</organism>
<reference evidence="13" key="1">
    <citation type="submission" date="2021-01" db="EMBL/GenBank/DDBJ databases">
        <title>Whole genome shotgun sequence of Planotetraspora thailandica NBRC 104271.</title>
        <authorList>
            <person name="Komaki H."/>
            <person name="Tamura T."/>
        </authorList>
    </citation>
    <scope>NUCLEOTIDE SEQUENCE</scope>
    <source>
        <strain evidence="13">NBRC 104271</strain>
    </source>
</reference>
<evidence type="ECO:0000256" key="3">
    <source>
        <dbReference type="ARBA" id="ARBA00022692"/>
    </source>
</evidence>
<evidence type="ECO:0000313" key="14">
    <source>
        <dbReference type="Proteomes" id="UP000605992"/>
    </source>
</evidence>
<dbReference type="InterPro" id="IPR050083">
    <property type="entry name" value="HtpX_protease"/>
</dbReference>
<comment type="caution">
    <text evidence="13">The sequence shown here is derived from an EMBL/GenBank/DDBJ whole genome shotgun (WGS) entry which is preliminary data.</text>
</comment>
<evidence type="ECO:0000259" key="12">
    <source>
        <dbReference type="Pfam" id="PF01435"/>
    </source>
</evidence>
<dbReference type="EMBL" id="BOOR01000060">
    <property type="protein sequence ID" value="GII58105.1"/>
    <property type="molecule type" value="Genomic_DNA"/>
</dbReference>
<keyword evidence="3 11" id="KW-0812">Transmembrane</keyword>
<proteinExistence type="inferred from homology"/>